<gene>
    <name evidence="1" type="ORF">AVDCRST_MAG79-2651</name>
</gene>
<proteinExistence type="predicted"/>
<organism evidence="1">
    <name type="scientific">uncultured Thermoleophilia bacterium</name>
    <dbReference type="NCBI Taxonomy" id="1497501"/>
    <lineage>
        <taxon>Bacteria</taxon>
        <taxon>Bacillati</taxon>
        <taxon>Actinomycetota</taxon>
        <taxon>Thermoleophilia</taxon>
        <taxon>environmental samples</taxon>
    </lineage>
</organism>
<dbReference type="EMBL" id="CADCWC010000406">
    <property type="protein sequence ID" value="CAA9550386.1"/>
    <property type="molecule type" value="Genomic_DNA"/>
</dbReference>
<evidence type="ECO:0000313" key="1">
    <source>
        <dbReference type="EMBL" id="CAA9550386.1"/>
    </source>
</evidence>
<accession>A0A6J4UJD0</accession>
<sequence>MATPEAPSFELDIQPLFNQRDQEAMLIQFDLWNVEDVRDFAPEILATLESGRMPCYGSWPDEQVQLFKRWMDGGMPE</sequence>
<dbReference type="AlphaFoldDB" id="A0A6J4UJD0"/>
<reference evidence="1" key="1">
    <citation type="submission" date="2020-02" db="EMBL/GenBank/DDBJ databases">
        <authorList>
            <person name="Meier V. D."/>
        </authorList>
    </citation>
    <scope>NUCLEOTIDE SEQUENCE</scope>
    <source>
        <strain evidence="1">AVDCRST_MAG79</strain>
    </source>
</reference>
<name>A0A6J4UJD0_9ACTN</name>
<protein>
    <submittedName>
        <fullName evidence="1">Uncharacterized protein</fullName>
    </submittedName>
</protein>